<reference evidence="25" key="1">
    <citation type="journal article" date="2015" name="Genome Announc.">
        <title>Draft genome sequence of Talaromyces cellulolyticus strain Y-94, a source of lignocellulosic biomass-degrading enzymes.</title>
        <authorList>
            <person name="Fujii T."/>
            <person name="Koike H."/>
            <person name="Sawayama S."/>
            <person name="Yano S."/>
            <person name="Inoue H."/>
        </authorList>
    </citation>
    <scope>NUCLEOTIDE SEQUENCE [LARGE SCALE GENOMIC DNA]</scope>
    <source>
        <strain evidence="25">Y-94</strain>
    </source>
</reference>
<dbReference type="InterPro" id="IPR036881">
    <property type="entry name" value="Glyco_hydro_3_C_sf"/>
</dbReference>
<evidence type="ECO:0000256" key="19">
    <source>
        <dbReference type="ARBA" id="ARBA00024574"/>
    </source>
</evidence>
<dbReference type="Pfam" id="PF01822">
    <property type="entry name" value="WSC"/>
    <property type="match status" value="1"/>
</dbReference>
<dbReference type="InterPro" id="IPR017853">
    <property type="entry name" value="GH"/>
</dbReference>
<dbReference type="SUPFAM" id="SSF50129">
    <property type="entry name" value="GroES-like"/>
    <property type="match status" value="1"/>
</dbReference>
<evidence type="ECO:0000313" key="25">
    <source>
        <dbReference type="Proteomes" id="UP000053095"/>
    </source>
</evidence>
<evidence type="ECO:0000256" key="13">
    <source>
        <dbReference type="ARBA" id="ARBA00023002"/>
    </source>
</evidence>
<evidence type="ECO:0000313" key="24">
    <source>
        <dbReference type="EMBL" id="GAM43536.1"/>
    </source>
</evidence>
<evidence type="ECO:0000256" key="5">
    <source>
        <dbReference type="ARBA" id="ARBA00005336"/>
    </source>
</evidence>
<keyword evidence="10 22" id="KW-0732">Signal</keyword>
<dbReference type="CDD" id="cd05285">
    <property type="entry name" value="sorbitol_DH"/>
    <property type="match status" value="1"/>
</dbReference>
<dbReference type="Pfam" id="PF08240">
    <property type="entry name" value="ADH_N"/>
    <property type="match status" value="1"/>
</dbReference>
<dbReference type="InterPro" id="IPR001764">
    <property type="entry name" value="Glyco_hydro_3_N"/>
</dbReference>
<dbReference type="Pfam" id="PF00107">
    <property type="entry name" value="ADH_zinc_N"/>
    <property type="match status" value="1"/>
</dbReference>
<dbReference type="UniPathway" id="UPA00114"/>
<keyword evidence="16" id="KW-0119">Carbohydrate metabolism</keyword>
<dbReference type="InterPro" id="IPR011032">
    <property type="entry name" value="GroES-like_sf"/>
</dbReference>
<keyword evidence="7" id="KW-0964">Secreted</keyword>
<evidence type="ECO:0000256" key="16">
    <source>
        <dbReference type="ARBA" id="ARBA00023277"/>
    </source>
</evidence>
<dbReference type="InterPro" id="IPR002772">
    <property type="entry name" value="Glyco_hydro_3_C"/>
</dbReference>
<keyword evidence="12 21" id="KW-0862">Zinc</keyword>
<organism evidence="24 25">
    <name type="scientific">Talaromyces pinophilus</name>
    <name type="common">Penicillium pinophilum</name>
    <dbReference type="NCBI Taxonomy" id="128442"/>
    <lineage>
        <taxon>Eukaryota</taxon>
        <taxon>Fungi</taxon>
        <taxon>Dikarya</taxon>
        <taxon>Ascomycota</taxon>
        <taxon>Pezizomycotina</taxon>
        <taxon>Eurotiomycetes</taxon>
        <taxon>Eurotiomycetidae</taxon>
        <taxon>Eurotiales</taxon>
        <taxon>Trichocomaceae</taxon>
        <taxon>Talaromyces</taxon>
        <taxon>Talaromyces sect. Talaromyces</taxon>
    </lineage>
</organism>
<evidence type="ECO:0000256" key="9">
    <source>
        <dbReference type="ARBA" id="ARBA00022723"/>
    </source>
</evidence>
<evidence type="ECO:0000256" key="22">
    <source>
        <dbReference type="SAM" id="SignalP"/>
    </source>
</evidence>
<dbReference type="GO" id="GO:0005576">
    <property type="term" value="C:extracellular region"/>
    <property type="evidence" value="ECO:0007669"/>
    <property type="project" value="UniProtKB-SubCell"/>
</dbReference>
<dbReference type="EMBL" id="DF933846">
    <property type="protein sequence ID" value="GAM43536.1"/>
    <property type="molecule type" value="Genomic_DNA"/>
</dbReference>
<dbReference type="InterPro" id="IPR044993">
    <property type="entry name" value="BXL"/>
</dbReference>
<accession>A0A0B8N2U7</accession>
<dbReference type="Pfam" id="PF00933">
    <property type="entry name" value="Glyco_hydro_3"/>
    <property type="match status" value="1"/>
</dbReference>
<keyword evidence="8" id="KW-0858">Xylan degradation</keyword>
<evidence type="ECO:0000256" key="1">
    <source>
        <dbReference type="ARBA" id="ARBA00001947"/>
    </source>
</evidence>
<dbReference type="InterPro" id="IPR045306">
    <property type="entry name" value="SDH-like"/>
</dbReference>
<evidence type="ECO:0000256" key="14">
    <source>
        <dbReference type="ARBA" id="ARBA00023027"/>
    </source>
</evidence>
<dbReference type="PROSITE" id="PS00059">
    <property type="entry name" value="ADH_ZINC"/>
    <property type="match status" value="1"/>
</dbReference>
<keyword evidence="14" id="KW-0520">NAD</keyword>
<feature type="domain" description="WSC" evidence="23">
    <location>
        <begin position="41"/>
        <end position="134"/>
    </location>
</feature>
<dbReference type="InterPro" id="IPR013149">
    <property type="entry name" value="ADH-like_C"/>
</dbReference>
<dbReference type="GO" id="GO:0046556">
    <property type="term" value="F:alpha-L-arabinofuranosidase activity"/>
    <property type="evidence" value="ECO:0007669"/>
    <property type="project" value="TreeGrafter"/>
</dbReference>
<keyword evidence="9 21" id="KW-0479">Metal-binding</keyword>
<evidence type="ECO:0000256" key="6">
    <source>
        <dbReference type="ARBA" id="ARBA00008072"/>
    </source>
</evidence>
<dbReference type="Proteomes" id="UP000053095">
    <property type="component" value="Unassembled WGS sequence"/>
</dbReference>
<dbReference type="PROSITE" id="PS51212">
    <property type="entry name" value="WSC"/>
    <property type="match status" value="1"/>
</dbReference>
<evidence type="ECO:0000256" key="8">
    <source>
        <dbReference type="ARBA" id="ARBA00022651"/>
    </source>
</evidence>
<evidence type="ECO:0000256" key="2">
    <source>
        <dbReference type="ARBA" id="ARBA00004613"/>
    </source>
</evidence>
<keyword evidence="17" id="KW-0326">Glycosidase</keyword>
<protein>
    <recommendedName>
        <fullName evidence="20">xylan 1,4-beta-xylosidase</fullName>
        <ecNumber evidence="20">3.2.1.37</ecNumber>
    </recommendedName>
</protein>
<dbReference type="GO" id="GO:0016616">
    <property type="term" value="F:oxidoreductase activity, acting on the CH-OH group of donors, NAD or NADP as acceptor"/>
    <property type="evidence" value="ECO:0007669"/>
    <property type="project" value="InterPro"/>
</dbReference>
<keyword evidence="18" id="KW-0624">Polysaccharide degradation</keyword>
<feature type="chain" id="PRO_5002138694" description="xylan 1,4-beta-xylosidase" evidence="22">
    <location>
        <begin position="20"/>
        <end position="1179"/>
    </location>
</feature>
<evidence type="ECO:0000256" key="12">
    <source>
        <dbReference type="ARBA" id="ARBA00022833"/>
    </source>
</evidence>
<dbReference type="GO" id="GO:0045493">
    <property type="term" value="P:xylan catabolic process"/>
    <property type="evidence" value="ECO:0007669"/>
    <property type="project" value="UniProtKB-UniPathway"/>
</dbReference>
<dbReference type="Gene3D" id="3.40.50.720">
    <property type="entry name" value="NAD(P)-binding Rossmann-like Domain"/>
    <property type="match status" value="1"/>
</dbReference>
<dbReference type="GO" id="GO:0031222">
    <property type="term" value="P:arabinan catabolic process"/>
    <property type="evidence" value="ECO:0007669"/>
    <property type="project" value="TreeGrafter"/>
</dbReference>
<dbReference type="GO" id="GO:0008270">
    <property type="term" value="F:zinc ion binding"/>
    <property type="evidence" value="ECO:0007669"/>
    <property type="project" value="InterPro"/>
</dbReference>
<dbReference type="SMART" id="SM00829">
    <property type="entry name" value="PKS_ER"/>
    <property type="match status" value="1"/>
</dbReference>
<comment type="pathway">
    <text evidence="3">Glycan degradation; xylan degradation.</text>
</comment>
<keyword evidence="15" id="KW-0325">Glycoprotein</keyword>
<dbReference type="SUPFAM" id="SSF52279">
    <property type="entry name" value="Beta-D-glucan exohydrolase, C-terminal domain"/>
    <property type="match status" value="1"/>
</dbReference>
<dbReference type="SUPFAM" id="SSF51735">
    <property type="entry name" value="NAD(P)-binding Rossmann-fold domains"/>
    <property type="match status" value="1"/>
</dbReference>
<keyword evidence="13" id="KW-0560">Oxidoreductase</keyword>
<dbReference type="Pfam" id="PF01915">
    <property type="entry name" value="Glyco_hydro_3_C"/>
    <property type="match status" value="1"/>
</dbReference>
<evidence type="ECO:0000256" key="10">
    <source>
        <dbReference type="ARBA" id="ARBA00022729"/>
    </source>
</evidence>
<dbReference type="InterPro" id="IPR002328">
    <property type="entry name" value="ADH_Zn_CS"/>
</dbReference>
<dbReference type="PANTHER" id="PTHR42721:SF3">
    <property type="entry name" value="BETA-D-XYLOSIDASE 5-RELATED"/>
    <property type="match status" value="1"/>
</dbReference>
<dbReference type="InterPro" id="IPR020843">
    <property type="entry name" value="ER"/>
</dbReference>
<dbReference type="SUPFAM" id="SSF51445">
    <property type="entry name" value="(Trans)glycosidases"/>
    <property type="match status" value="1"/>
</dbReference>
<dbReference type="InterPro" id="IPR036962">
    <property type="entry name" value="Glyco_hydro_3_N_sf"/>
</dbReference>
<dbReference type="FunFam" id="3.40.50.1700:FF:000007">
    <property type="entry name" value="Exo-1,4-beta-xylosidase xlnD"/>
    <property type="match status" value="1"/>
</dbReference>
<comment type="catalytic activity">
    <reaction evidence="19">
        <text>Hydrolysis of (1-&gt;4)-beta-D-xylans, to remove successive D-xylose residues from the non-reducing termini.</text>
        <dbReference type="EC" id="3.2.1.37"/>
    </reaction>
</comment>
<dbReference type="InterPro" id="IPR002889">
    <property type="entry name" value="WSC_carb-bd"/>
</dbReference>
<comment type="similarity">
    <text evidence="6 21">Belongs to the zinc-containing alcohol dehydrogenase family.</text>
</comment>
<dbReference type="AlphaFoldDB" id="A0A0B8N2U7"/>
<dbReference type="Gene3D" id="3.90.180.10">
    <property type="entry name" value="Medium-chain alcohol dehydrogenases, catalytic domain"/>
    <property type="match status" value="1"/>
</dbReference>
<keyword evidence="11" id="KW-0378">Hydrolase</keyword>
<evidence type="ECO:0000256" key="15">
    <source>
        <dbReference type="ARBA" id="ARBA00023180"/>
    </source>
</evidence>
<comment type="cofactor">
    <cofactor evidence="1 21">
        <name>Zn(2+)</name>
        <dbReference type="ChEBI" id="CHEBI:29105"/>
    </cofactor>
</comment>
<dbReference type="FunFam" id="3.40.50.720:FF:000068">
    <property type="entry name" value="Sorbitol dehydrogenase"/>
    <property type="match status" value="1"/>
</dbReference>
<dbReference type="FunFam" id="3.20.20.300:FF:000013">
    <property type="entry name" value="Probable exo-1,4-beta-xylosidase xlnD"/>
    <property type="match status" value="1"/>
</dbReference>
<evidence type="ECO:0000256" key="3">
    <source>
        <dbReference type="ARBA" id="ARBA00004851"/>
    </source>
</evidence>
<keyword evidence="25" id="KW-1185">Reference proteome</keyword>
<evidence type="ECO:0000259" key="23">
    <source>
        <dbReference type="PROSITE" id="PS51212"/>
    </source>
</evidence>
<dbReference type="GO" id="GO:0009044">
    <property type="term" value="F:xylan 1,4-beta-xylosidase activity"/>
    <property type="evidence" value="ECO:0007669"/>
    <property type="project" value="UniProtKB-EC"/>
</dbReference>
<dbReference type="Gene3D" id="3.40.50.1700">
    <property type="entry name" value="Glycoside hydrolase family 3 C-terminal domain"/>
    <property type="match status" value="1"/>
</dbReference>
<sequence length="1179" mass="126369">MLLRPAFLAWSVLLLGATAIPSIKPRQKTCLPPVNQNYSASISFTGCYTDDSSRILQGGSATPRGGTAPQTCADTCGLSGFTYAGVEYGSQCYCGNSIRSDAQKQDDGACTMACSGNSSEICGGTWLVDIYQISNPSPDPVPLSGSVKPNCTMDPLCSNPICNTSLDPVTRAKGLVDAMTFEEKVQNTQNGSPGSARLGLPAYQWWSEALHGVAGSPGVNFQPSGNFSYATSFPQPILMSAAFDDALINQVGTVVSIEGRAFNNYGEAGLDFWTPNINPFRDPRWGRGQETPGEDPYHIARYVYNLVDGLQNGIGPANPRVVATCKHFAGYDIEDWEGNARYGFNAIISTQDLSEYYLPPFKSCARDAQVDAIMCSYNAVNGIPTCADSYLLDTILRDHWNWNQTGHWVTSDCDAIDNIYADHHYTSSLAAAAADALNAGTNLDCGTTMSDNLAAAAAQDLFQNATLDSALVQLYASLVRLGWVDSEDSQYSSLGWSDVGTTASQQLANRAAVEGIVLLKNDHKKVLPLSQNVKTIALIGPYANATTQLQGNYYGTPEYIRTLVWGAEQMGYTVQYETGTGINSTDTSGFAAAVAAAKTADVVIYAGGIDNSIEAEAMDRDTIAWTGNQLQLIDQLSQAGKPLVVLQFGAGQLDDSALLQNDNVNALLWCGYPSQAGGQAVFDILTGQSAPAGRLPVTQYPANYTDAIPMTDMSLRSNGSIPGRTYRWYDDAVIPFGFGLHYTTFDVSWADKKLGPYNTASLVAKASKSKYQDTAPFDSFHVNVKNTGKVTSDFVTLVFASTDNAGPKPYPIKTLVGYARASSIKPGETRANLSFVLEGIKKVKFEERPIPEIIDPYDVLINVKYTGICGSDVHYWEHGAIGSFVVREPMVLGHESSGIVSKVGHKVTTLKVGDRVAMEPGIPCRRCEPCKSGKYHLCINMAFAATPPYDGTLARYYRLPEDFCYKLPDSIPLKEGALIEPLGVAVHVAKQGNIAPGNSVVVFGAGPVGLLCCAVAKAFGASKVIVSDIQQTRLDFAKKYIADGTFQSARVSAEENANRLKEEHGILAGADVVLEASGAEPAIHTGVHVLRTGGTFVQAGMGKSEMNFPIMAVCGKELNFKGSFRYGSGDYKLAVELVATGKISVKELITGEFKFEDAEQAYVDVKAGKGIKTIIAGLD</sequence>
<gene>
    <name evidence="24" type="ORF">TCE0_050r18425</name>
</gene>
<evidence type="ECO:0000256" key="17">
    <source>
        <dbReference type="ARBA" id="ARBA00023295"/>
    </source>
</evidence>
<evidence type="ECO:0000256" key="18">
    <source>
        <dbReference type="ARBA" id="ARBA00023326"/>
    </source>
</evidence>
<comment type="subcellular location">
    <subcellularLocation>
        <location evidence="2">Secreted</location>
    </subcellularLocation>
</comment>
<evidence type="ECO:0000256" key="4">
    <source>
        <dbReference type="ARBA" id="ARBA00004921"/>
    </source>
</evidence>
<comment type="pathway">
    <text evidence="4">Carbohydrate degradation.</text>
</comment>
<proteinExistence type="inferred from homology"/>
<dbReference type="Gene3D" id="3.20.20.300">
    <property type="entry name" value="Glycoside hydrolase, family 3, N-terminal domain"/>
    <property type="match status" value="1"/>
</dbReference>
<dbReference type="Gene3D" id="2.60.40.10">
    <property type="entry name" value="Immunoglobulins"/>
    <property type="match status" value="1"/>
</dbReference>
<feature type="signal peptide" evidence="22">
    <location>
        <begin position="1"/>
        <end position="19"/>
    </location>
</feature>
<name>A0A0B8N2U7_TALPI</name>
<evidence type="ECO:0000256" key="20">
    <source>
        <dbReference type="ARBA" id="ARBA00026107"/>
    </source>
</evidence>
<dbReference type="InterPro" id="IPR013154">
    <property type="entry name" value="ADH-like_N"/>
</dbReference>
<evidence type="ECO:0000256" key="7">
    <source>
        <dbReference type="ARBA" id="ARBA00022525"/>
    </source>
</evidence>
<evidence type="ECO:0000256" key="11">
    <source>
        <dbReference type="ARBA" id="ARBA00022801"/>
    </source>
</evidence>
<dbReference type="PANTHER" id="PTHR42721">
    <property type="entry name" value="SUGAR HYDROLASE-RELATED"/>
    <property type="match status" value="1"/>
</dbReference>
<evidence type="ECO:0000256" key="21">
    <source>
        <dbReference type="RuleBase" id="RU361277"/>
    </source>
</evidence>
<dbReference type="InterPro" id="IPR036291">
    <property type="entry name" value="NAD(P)-bd_dom_sf"/>
</dbReference>
<comment type="similarity">
    <text evidence="5">Belongs to the glycosyl hydrolase 3 family.</text>
</comment>
<dbReference type="SMART" id="SM00321">
    <property type="entry name" value="WSC"/>
    <property type="match status" value="1"/>
</dbReference>
<dbReference type="EC" id="3.2.1.37" evidence="20"/>
<dbReference type="InterPro" id="IPR013783">
    <property type="entry name" value="Ig-like_fold"/>
</dbReference>